<comment type="caution">
    <text evidence="6">The sequence shown here is derived from an EMBL/GenBank/DDBJ whole genome shotgun (WGS) entry which is preliminary data.</text>
</comment>
<name>A0AAV5DD21_ELECO</name>
<dbReference type="InterPro" id="IPR051582">
    <property type="entry name" value="LRR_extensin-like_regulator"/>
</dbReference>
<dbReference type="Proteomes" id="UP001054889">
    <property type="component" value="Unassembled WGS sequence"/>
</dbReference>
<keyword evidence="2" id="KW-0964">Secreted</keyword>
<evidence type="ECO:0000313" key="6">
    <source>
        <dbReference type="EMBL" id="GJN08085.1"/>
    </source>
</evidence>
<evidence type="ECO:0000256" key="4">
    <source>
        <dbReference type="ARBA" id="ARBA00022737"/>
    </source>
</evidence>
<dbReference type="AlphaFoldDB" id="A0AAV5DD21"/>
<evidence type="ECO:0000256" key="3">
    <source>
        <dbReference type="ARBA" id="ARBA00022729"/>
    </source>
</evidence>
<reference evidence="6" key="2">
    <citation type="submission" date="2021-12" db="EMBL/GenBank/DDBJ databases">
        <title>Resequencing data analysis of finger millet.</title>
        <authorList>
            <person name="Hatakeyama M."/>
            <person name="Aluri S."/>
            <person name="Balachadran M.T."/>
            <person name="Sivarajan S.R."/>
            <person name="Poveda L."/>
            <person name="Shimizu-Inatsugi R."/>
            <person name="Schlapbach R."/>
            <person name="Sreeman S.M."/>
            <person name="Shimizu K.K."/>
        </authorList>
    </citation>
    <scope>NUCLEOTIDE SEQUENCE</scope>
</reference>
<dbReference type="EMBL" id="BQKI01000015">
    <property type="protein sequence ID" value="GJN08085.1"/>
    <property type="molecule type" value="Genomic_DNA"/>
</dbReference>
<evidence type="ECO:0000313" key="7">
    <source>
        <dbReference type="Proteomes" id="UP001054889"/>
    </source>
</evidence>
<proteinExistence type="predicted"/>
<keyword evidence="7" id="KW-1185">Reference proteome</keyword>
<dbReference type="PANTHER" id="PTHR32093">
    <property type="entry name" value="LEUCINE-RICH REPEAT EXTENSIN-LIKE PROTEIN 3-RELATED"/>
    <property type="match status" value="1"/>
</dbReference>
<comment type="subcellular location">
    <subcellularLocation>
        <location evidence="1">Secreted</location>
    </subcellularLocation>
</comment>
<reference evidence="6" key="1">
    <citation type="journal article" date="2018" name="DNA Res.">
        <title>Multiple hybrid de novo genome assembly of finger millet, an orphan allotetraploid crop.</title>
        <authorList>
            <person name="Hatakeyama M."/>
            <person name="Aluri S."/>
            <person name="Balachadran M.T."/>
            <person name="Sivarajan S.R."/>
            <person name="Patrignani A."/>
            <person name="Gruter S."/>
            <person name="Poveda L."/>
            <person name="Shimizu-Inatsugi R."/>
            <person name="Baeten J."/>
            <person name="Francoijs K.J."/>
            <person name="Nataraja K.N."/>
            <person name="Reddy Y.A.N."/>
            <person name="Phadnis S."/>
            <person name="Ravikumar R.L."/>
            <person name="Schlapbach R."/>
            <person name="Sreeman S.M."/>
            <person name="Shimizu K.K."/>
        </authorList>
    </citation>
    <scope>NUCLEOTIDE SEQUENCE</scope>
</reference>
<protein>
    <submittedName>
        <fullName evidence="6">Uncharacterized protein</fullName>
    </submittedName>
</protein>
<feature type="region of interest" description="Disordered" evidence="5">
    <location>
        <begin position="179"/>
        <end position="207"/>
    </location>
</feature>
<keyword evidence="4" id="KW-0677">Repeat</keyword>
<dbReference type="Gene3D" id="3.80.10.10">
    <property type="entry name" value="Ribonuclease Inhibitor"/>
    <property type="match status" value="1"/>
</dbReference>
<keyword evidence="3" id="KW-0732">Signal</keyword>
<evidence type="ECO:0000256" key="1">
    <source>
        <dbReference type="ARBA" id="ARBA00004613"/>
    </source>
</evidence>
<accession>A0AAV5DD21</accession>
<evidence type="ECO:0000256" key="5">
    <source>
        <dbReference type="SAM" id="MobiDB-lite"/>
    </source>
</evidence>
<dbReference type="PANTHER" id="PTHR32093:SF120">
    <property type="entry name" value="LEUCINE-RICH REPEAT EXTENSIN-LIKE PROTEIN 3-RELATED"/>
    <property type="match status" value="1"/>
</dbReference>
<dbReference type="InterPro" id="IPR032675">
    <property type="entry name" value="LRR_dom_sf"/>
</dbReference>
<dbReference type="GO" id="GO:0005576">
    <property type="term" value="C:extracellular region"/>
    <property type="evidence" value="ECO:0007669"/>
    <property type="project" value="UniProtKB-SubCell"/>
</dbReference>
<evidence type="ECO:0000256" key="2">
    <source>
        <dbReference type="ARBA" id="ARBA00022525"/>
    </source>
</evidence>
<sequence length="236" mass="26263">MHAALHASTANKQPSRLVSCLCYDLYVLRGILDVSASHCACTTRTWKQQVIFSDPNRVTADWVGPAVCNYTGVFCAPVPRGLPGAWELAVAVVDLNHGDIAGCLPSELGPIPREIFDRPLDAIFLNHNRLRSPLPENIDNSPASIIVLAENHFGGCLPASLGNMSDSLNEIRPEVEQRRADRRWSRGAPAEGRERGRGRGRRRRPPEGVARVESCRRRWSGSDRLLFFWRVRCFVG</sequence>
<gene>
    <name evidence="6" type="primary">ga25973</name>
    <name evidence="6" type="ORF">PR202_ga25973</name>
</gene>
<organism evidence="6 7">
    <name type="scientific">Eleusine coracana subsp. coracana</name>
    <dbReference type="NCBI Taxonomy" id="191504"/>
    <lineage>
        <taxon>Eukaryota</taxon>
        <taxon>Viridiplantae</taxon>
        <taxon>Streptophyta</taxon>
        <taxon>Embryophyta</taxon>
        <taxon>Tracheophyta</taxon>
        <taxon>Spermatophyta</taxon>
        <taxon>Magnoliopsida</taxon>
        <taxon>Liliopsida</taxon>
        <taxon>Poales</taxon>
        <taxon>Poaceae</taxon>
        <taxon>PACMAD clade</taxon>
        <taxon>Chloridoideae</taxon>
        <taxon>Cynodonteae</taxon>
        <taxon>Eleusininae</taxon>
        <taxon>Eleusine</taxon>
    </lineage>
</organism>